<organism evidence="3 4">
    <name type="scientific">Novacetimonas hansenii</name>
    <name type="common">Komagataeibacter hansenii</name>
    <dbReference type="NCBI Taxonomy" id="436"/>
    <lineage>
        <taxon>Bacteria</taxon>
        <taxon>Pseudomonadati</taxon>
        <taxon>Pseudomonadota</taxon>
        <taxon>Alphaproteobacteria</taxon>
        <taxon>Acetobacterales</taxon>
        <taxon>Acetobacteraceae</taxon>
        <taxon>Novacetimonas</taxon>
    </lineage>
</organism>
<dbReference type="PROSITE" id="PS00331">
    <property type="entry name" value="MALIC_ENZYMES"/>
    <property type="match status" value="1"/>
</dbReference>
<feature type="region of interest" description="Disordered" evidence="1">
    <location>
        <begin position="719"/>
        <end position="758"/>
    </location>
</feature>
<feature type="compositionally biased region" description="Low complexity" evidence="1">
    <location>
        <begin position="14"/>
        <end position="27"/>
    </location>
</feature>
<accession>A0AAW5ELD3</accession>
<feature type="compositionally biased region" description="Basic and acidic residues" evidence="1">
    <location>
        <begin position="868"/>
        <end position="918"/>
    </location>
</feature>
<feature type="region of interest" description="Disordered" evidence="1">
    <location>
        <begin position="1"/>
        <end position="27"/>
    </location>
</feature>
<feature type="transmembrane region" description="Helical" evidence="2">
    <location>
        <begin position="81"/>
        <end position="99"/>
    </location>
</feature>
<reference evidence="3" key="1">
    <citation type="journal article" date="2021" name="Polymers (Basel)">
        <title>Highly Stretchable Bacterial Cellulose Produced by Komagataeibacter hansenii SI1.</title>
        <authorList>
            <person name="Cielecka I."/>
            <person name="Ryngajllo M."/>
            <person name="Maniukiewicz W."/>
            <person name="Bielecki S."/>
        </authorList>
    </citation>
    <scope>NUCLEOTIDE SEQUENCE</scope>
    <source>
        <strain evidence="3">SI1</strain>
    </source>
</reference>
<evidence type="ECO:0000313" key="4">
    <source>
        <dbReference type="Proteomes" id="UP001202887"/>
    </source>
</evidence>
<comment type="caution">
    <text evidence="3">The sequence shown here is derived from an EMBL/GenBank/DDBJ whole genome shotgun (WGS) entry which is preliminary data.</text>
</comment>
<name>A0AAW5ELD3_NOVHA</name>
<keyword evidence="2" id="KW-1133">Transmembrane helix</keyword>
<sequence length="930" mass="100735">MTQARDIPTDVPARDPAAPPASSAAASGMSSFPARLARARTRARRVLWVERLWPIMLPIADVAGGVALLGLLRLPQRLPDGVHAAALLALGAGCAAWGIRRYRQGHAPDDATLDRRIEQASALQDRPLQTLLDTPVASPTDPAATQAAEALWRIHLQRTGARVGRLKAGWPRLWPVGRETSWATLALAPLLALGLLWAGGAAPGRIGAAFMPGTDDADTPRPQIHAWITMPAYAPGAPVFLDDRKGTATIPAGAVLSVTVTGLHGEPVLRARSTAKGTSLGPHGFHALDPANWSVETPLLADGALTLRGRGRVLSQWDLKVTPNPAPSVTWGPNPGAKDGEWRTRLPYKVSQPYGIASLHVEMRLTGDEHSAHPRVLSVPIPLNGHPHTAEAVATPDLSSDPWAGEDVVATLLATSDSGTGATSAPVHFRLGARTFHNPMAKALLDIRKRLALGRESRFIAGEELHGLGMTSAPMTHSPGLMIALSSVSYLLSLHEVDTTQAIDQAVGRLWYLALDVEHDRHDDIANSQADFDIQMAEEALDSQIEHMREPDGKPTRSAQQQAELQRRVQALRDAIQRKMQALVTQAMRDHSAIPAMPEMSQTGEQNLSRMMQQLQEDAANGRSADALDRLHQMEDMANQMRNATPQDIMQAARQYQARQEMHEQQAALRDLIHQQSTLLDHTQQRIEQDAASAAARQTDMDTMNDGEDLSNMSTPELLRHLGLTPPGQSNPAGTQPPTAESQTPEAHEVQQHADRATQHALARALHELRNEFKTLSGKDVPALKQALSDMKAVRTALSAGQDTDAATAERKVLADLQKGGQQMRQSTRGSGKGMTIFLPSLAGSKGSGGSKPGQPDEEETPDNAGNEPRDPLGRKTGDDHAGMDSDTHVPDKAARERAREIEQELRRRDSDRTRPPEELQYLDRLLQSF</sequence>
<dbReference type="Proteomes" id="UP001202887">
    <property type="component" value="Unassembled WGS sequence"/>
</dbReference>
<dbReference type="RefSeq" id="WP_247065843.1">
    <property type="nucleotide sequence ID" value="NZ_CP094848.1"/>
</dbReference>
<feature type="compositionally biased region" description="Basic and acidic residues" evidence="1">
    <location>
        <begin position="746"/>
        <end position="758"/>
    </location>
</feature>
<dbReference type="EMBL" id="JAIBCX010000001">
    <property type="protein sequence ID" value="MCJ8352499.1"/>
    <property type="molecule type" value="Genomic_DNA"/>
</dbReference>
<feature type="region of interest" description="Disordered" evidence="1">
    <location>
        <begin position="816"/>
        <end position="930"/>
    </location>
</feature>
<proteinExistence type="predicted"/>
<evidence type="ECO:0000313" key="3">
    <source>
        <dbReference type="EMBL" id="MCJ8352499.1"/>
    </source>
</evidence>
<dbReference type="InterPro" id="IPR015884">
    <property type="entry name" value="Malic_enzyme_CS"/>
</dbReference>
<feature type="compositionally biased region" description="Polar residues" evidence="1">
    <location>
        <begin position="727"/>
        <end position="745"/>
    </location>
</feature>
<evidence type="ECO:0000256" key="2">
    <source>
        <dbReference type="SAM" id="Phobius"/>
    </source>
</evidence>
<protein>
    <submittedName>
        <fullName evidence="3">DUF4175 domain-containing protein</fullName>
    </submittedName>
</protein>
<reference evidence="3" key="2">
    <citation type="submission" date="2022-03" db="EMBL/GenBank/DDBJ databases">
        <authorList>
            <person name="Ryngajllo M."/>
            <person name="Jacek P."/>
            <person name="Kubiak K."/>
        </authorList>
    </citation>
    <scope>NUCLEOTIDE SEQUENCE</scope>
    <source>
        <strain evidence="3">SI1</strain>
    </source>
</reference>
<dbReference type="AlphaFoldDB" id="A0AAW5ELD3"/>
<evidence type="ECO:0000256" key="1">
    <source>
        <dbReference type="SAM" id="MobiDB-lite"/>
    </source>
</evidence>
<feature type="transmembrane region" description="Helical" evidence="2">
    <location>
        <begin position="52"/>
        <end position="75"/>
    </location>
</feature>
<feature type="transmembrane region" description="Helical" evidence="2">
    <location>
        <begin position="182"/>
        <end position="202"/>
    </location>
</feature>
<dbReference type="InterPro" id="IPR012683">
    <property type="entry name" value="CHP02302_TM"/>
</dbReference>
<keyword evidence="2" id="KW-0812">Transmembrane</keyword>
<dbReference type="Pfam" id="PF13779">
    <property type="entry name" value="DUF4175"/>
    <property type="match status" value="1"/>
</dbReference>
<gene>
    <name evidence="3" type="ORF">K1W68_00570</name>
</gene>
<feature type="compositionally biased region" description="Polar residues" evidence="1">
    <location>
        <begin position="820"/>
        <end position="830"/>
    </location>
</feature>
<keyword evidence="2" id="KW-0472">Membrane</keyword>